<dbReference type="Proteomes" id="UP000316316">
    <property type="component" value="Unassembled WGS sequence"/>
</dbReference>
<evidence type="ECO:0000256" key="1">
    <source>
        <dbReference type="ARBA" id="ARBA00022448"/>
    </source>
</evidence>
<evidence type="ECO:0000256" key="2">
    <source>
        <dbReference type="ARBA" id="ARBA00022553"/>
    </source>
</evidence>
<dbReference type="PROSITE" id="PS51100">
    <property type="entry name" value="PTS_EIIB_TYPE_3"/>
    <property type="match status" value="1"/>
</dbReference>
<keyword evidence="4" id="KW-0808">Transferase</keyword>
<evidence type="ECO:0000313" key="12">
    <source>
        <dbReference type="Proteomes" id="UP000316316"/>
    </source>
</evidence>
<keyword evidence="5" id="KW-0598">Phosphotransferase system</keyword>
<dbReference type="EMBL" id="JARPWH010000011">
    <property type="protein sequence ID" value="MDT2401759.1"/>
    <property type="molecule type" value="Genomic_DNA"/>
</dbReference>
<evidence type="ECO:0000256" key="7">
    <source>
        <dbReference type="PROSITE-ProRule" id="PRU00423"/>
    </source>
</evidence>
<dbReference type="Proteomes" id="UP001264335">
    <property type="component" value="Unassembled WGS sequence"/>
</dbReference>
<dbReference type="PANTHER" id="PTHR34581:SF2">
    <property type="entry name" value="PTS SYSTEM N,N'-DIACETYLCHITOBIOSE-SPECIFIC EIIB COMPONENT"/>
    <property type="match status" value="1"/>
</dbReference>
<evidence type="ECO:0000313" key="9">
    <source>
        <dbReference type="EMBL" id="MDT2401759.1"/>
    </source>
</evidence>
<protein>
    <submittedName>
        <fullName evidence="11">PTS sugar transporter subunit IIB</fullName>
    </submittedName>
</protein>
<keyword evidence="6" id="KW-0418">Kinase</keyword>
<dbReference type="EMBL" id="PDXQ01000002">
    <property type="protein sequence ID" value="TRZ28801.1"/>
    <property type="molecule type" value="Genomic_DNA"/>
</dbReference>
<evidence type="ECO:0000313" key="11">
    <source>
        <dbReference type="EMBL" id="TRZ28801.1"/>
    </source>
</evidence>
<comment type="caution">
    <text evidence="11">The sequence shown here is derived from an EMBL/GenBank/DDBJ whole genome shotgun (WGS) entry which is preliminary data.</text>
</comment>
<dbReference type="Pfam" id="PF02302">
    <property type="entry name" value="PTS_IIB"/>
    <property type="match status" value="1"/>
</dbReference>
<dbReference type="Gene3D" id="3.40.50.2300">
    <property type="match status" value="1"/>
</dbReference>
<dbReference type="Proteomes" id="UP001260773">
    <property type="component" value="Unassembled WGS sequence"/>
</dbReference>
<dbReference type="GO" id="GO:0016301">
    <property type="term" value="F:kinase activity"/>
    <property type="evidence" value="ECO:0007669"/>
    <property type="project" value="UniProtKB-KW"/>
</dbReference>
<evidence type="ECO:0000256" key="6">
    <source>
        <dbReference type="ARBA" id="ARBA00022777"/>
    </source>
</evidence>
<sequence>MKTIMLVCSAGMSTSLLVTKMEAAAKEENFDAEIFAVSSTEANNTLAEKNVDVLLLGPQVRFMQKQYEDKLADKGIPVAVINMADYGMMNGQKVLQEAKRLMNQ</sequence>
<feature type="modified residue" description="Phosphocysteine; by EIIA" evidence="7">
    <location>
        <position position="8"/>
    </location>
</feature>
<gene>
    <name evidence="11" type="ORF">AUF17_19020</name>
    <name evidence="9" type="ORF">P7D43_05185</name>
    <name evidence="10" type="ORF">P7D79_13995</name>
</gene>
<evidence type="ECO:0000256" key="5">
    <source>
        <dbReference type="ARBA" id="ARBA00022683"/>
    </source>
</evidence>
<keyword evidence="3 11" id="KW-0762">Sugar transport</keyword>
<dbReference type="InterPro" id="IPR003501">
    <property type="entry name" value="PTS_EIIB_2/3"/>
</dbReference>
<feature type="domain" description="PTS EIIB type-3" evidence="8">
    <location>
        <begin position="1"/>
        <end position="104"/>
    </location>
</feature>
<dbReference type="SUPFAM" id="SSF52794">
    <property type="entry name" value="PTS system IIB component-like"/>
    <property type="match status" value="1"/>
</dbReference>
<evidence type="ECO:0000313" key="10">
    <source>
        <dbReference type="EMBL" id="MDT2515334.1"/>
    </source>
</evidence>
<keyword evidence="1" id="KW-0813">Transport</keyword>
<dbReference type="RefSeq" id="WP_016178745.1">
    <property type="nucleotide sequence ID" value="NZ_CAAKNX010000186.1"/>
</dbReference>
<evidence type="ECO:0000259" key="8">
    <source>
        <dbReference type="PROSITE" id="PS51100"/>
    </source>
</evidence>
<dbReference type="InterPro" id="IPR013012">
    <property type="entry name" value="PTS_EIIB_3"/>
</dbReference>
<dbReference type="PANTHER" id="PTHR34581">
    <property type="entry name" value="PTS SYSTEM N,N'-DIACETYLCHITOBIOSE-SPECIFIC EIIB COMPONENT"/>
    <property type="match status" value="1"/>
</dbReference>
<reference evidence="9 13" key="2">
    <citation type="submission" date="2023-03" db="EMBL/GenBank/DDBJ databases">
        <authorList>
            <person name="Shen W."/>
            <person name="Cai J."/>
        </authorList>
    </citation>
    <scope>NUCLEOTIDE SEQUENCE [LARGE SCALE GENOMIC DNA]</scope>
    <source>
        <strain evidence="9">P33-2</strain>
        <strain evidence="10 13">Y2</strain>
    </source>
</reference>
<dbReference type="EMBL" id="JARPWY010000041">
    <property type="protein sequence ID" value="MDT2515334.1"/>
    <property type="molecule type" value="Genomic_DNA"/>
</dbReference>
<dbReference type="CDD" id="cd05564">
    <property type="entry name" value="PTS_IIB_chitobiose_lichenan"/>
    <property type="match status" value="1"/>
</dbReference>
<accession>A0A2N8PSV1</accession>
<keyword evidence="2" id="KW-0597">Phosphoprotein</keyword>
<reference evidence="11 12" key="1">
    <citation type="submission" date="2017-10" db="EMBL/GenBank/DDBJ databases">
        <title>FDA dAtabase for Regulatory Grade micrObial Sequences (FDA-ARGOS): Supporting development and validation of Infectious Disease Dx tests.</title>
        <authorList>
            <person name="Campos J."/>
            <person name="Goldberg B."/>
            <person name="Tallon L.J."/>
            <person name="Sadzewicz L."/>
            <person name="Sengamalay N."/>
            <person name="Ott S."/>
            <person name="Godinez A."/>
            <person name="Nagaraj S."/>
            <person name="Vyas G."/>
            <person name="Aluvathingal J."/>
            <person name="Nadendla S."/>
            <person name="Geyer C."/>
            <person name="Nandy P."/>
            <person name="Hobson J."/>
            <person name="Sichtig H."/>
        </authorList>
    </citation>
    <scope>NUCLEOTIDE SEQUENCE [LARGE SCALE GENOMIC DNA]</scope>
    <source>
        <strain evidence="11 12">FDAARGOS_185</strain>
    </source>
</reference>
<dbReference type="GO" id="GO:0008982">
    <property type="term" value="F:protein-N(PI)-phosphohistidine-sugar phosphotransferase activity"/>
    <property type="evidence" value="ECO:0007669"/>
    <property type="project" value="InterPro"/>
</dbReference>
<name>A0A2N8PSV1_ENTAV</name>
<evidence type="ECO:0000313" key="13">
    <source>
        <dbReference type="Proteomes" id="UP001264335"/>
    </source>
</evidence>
<evidence type="ECO:0000256" key="4">
    <source>
        <dbReference type="ARBA" id="ARBA00022679"/>
    </source>
</evidence>
<dbReference type="InterPro" id="IPR051819">
    <property type="entry name" value="PTS_sugar-specific_EIIB"/>
</dbReference>
<dbReference type="GO" id="GO:0009401">
    <property type="term" value="P:phosphoenolpyruvate-dependent sugar phosphotransferase system"/>
    <property type="evidence" value="ECO:0007669"/>
    <property type="project" value="UniProtKB-KW"/>
</dbReference>
<organism evidence="11 12">
    <name type="scientific">Enterococcus avium</name>
    <name type="common">Streptococcus avium</name>
    <dbReference type="NCBI Taxonomy" id="33945"/>
    <lineage>
        <taxon>Bacteria</taxon>
        <taxon>Bacillati</taxon>
        <taxon>Bacillota</taxon>
        <taxon>Bacilli</taxon>
        <taxon>Lactobacillales</taxon>
        <taxon>Enterococcaceae</taxon>
        <taxon>Enterococcus</taxon>
    </lineage>
</organism>
<evidence type="ECO:0000256" key="3">
    <source>
        <dbReference type="ARBA" id="ARBA00022597"/>
    </source>
</evidence>
<dbReference type="InterPro" id="IPR036095">
    <property type="entry name" value="PTS_EIIB-like_sf"/>
</dbReference>
<proteinExistence type="predicted"/>
<dbReference type="AlphaFoldDB" id="A0A2N8PSV1"/>